<proteinExistence type="predicted"/>
<keyword evidence="5" id="KW-1185">Reference proteome</keyword>
<dbReference type="InterPro" id="IPR013708">
    <property type="entry name" value="Shikimate_DH-bd_N"/>
</dbReference>
<comment type="pathway">
    <text evidence="1">Metabolic intermediate biosynthesis; chorismate biosynthesis; chorismate from D-erythrose 4-phosphate and phosphoenolpyruvate: step 4/7.</text>
</comment>
<keyword evidence="2" id="KW-0057">Aromatic amino acid biosynthesis</keyword>
<feature type="domain" description="Shikimate dehydrogenase substrate binding N-terminal" evidence="3">
    <location>
        <begin position="11"/>
        <end position="98"/>
    </location>
</feature>
<evidence type="ECO:0000313" key="5">
    <source>
        <dbReference type="Proteomes" id="UP001323798"/>
    </source>
</evidence>
<dbReference type="InterPro" id="IPR046346">
    <property type="entry name" value="Aminoacid_DH-like_N_sf"/>
</dbReference>
<accession>A0ABZ0SIR1</accession>
<keyword evidence="2" id="KW-0028">Amino-acid biosynthesis</keyword>
<dbReference type="PANTHER" id="PTHR21089:SF1">
    <property type="entry name" value="BIFUNCTIONAL 3-DEHYDROQUINATE DEHYDRATASE_SHIKIMATE DEHYDROGENASE, CHLOROPLASTIC"/>
    <property type="match status" value="1"/>
</dbReference>
<dbReference type="InterPro" id="IPR036291">
    <property type="entry name" value="NAD(P)-bd_dom_sf"/>
</dbReference>
<dbReference type="PANTHER" id="PTHR21089">
    <property type="entry name" value="SHIKIMATE DEHYDROGENASE"/>
    <property type="match status" value="1"/>
</dbReference>
<dbReference type="InterPro" id="IPR022893">
    <property type="entry name" value="Shikimate_DH_fam"/>
</dbReference>
<organism evidence="4 5">
    <name type="scientific">Microbacterium rhizosphaerae</name>
    <dbReference type="NCBI Taxonomy" id="1678237"/>
    <lineage>
        <taxon>Bacteria</taxon>
        <taxon>Bacillati</taxon>
        <taxon>Actinomycetota</taxon>
        <taxon>Actinomycetes</taxon>
        <taxon>Micrococcales</taxon>
        <taxon>Microbacteriaceae</taxon>
        <taxon>Microbacterium</taxon>
    </lineage>
</organism>
<reference evidence="4 5" key="1">
    <citation type="submission" date="2023-11" db="EMBL/GenBank/DDBJ databases">
        <title>Genome sequence of Microbacterium rhizosphaerae KACC 19337.</title>
        <authorList>
            <person name="Choi H."/>
            <person name="Kim S."/>
            <person name="Kim Y."/>
            <person name="Kwon S.-W."/>
            <person name="Heo J."/>
        </authorList>
    </citation>
    <scope>NUCLEOTIDE SEQUENCE [LARGE SCALE GENOMIC DNA]</scope>
    <source>
        <strain evidence="4 5">KACC 19337</strain>
    </source>
</reference>
<dbReference type="Gene3D" id="3.40.50.10860">
    <property type="entry name" value="Leucine Dehydrogenase, chain A, domain 1"/>
    <property type="match status" value="1"/>
</dbReference>
<sequence length="291" mass="31154">MSESPRYLVGLVGTGVTPSLTPGLHMAEARALGIDYLYRPIDLTTLGLAPDDVPDILIWARRFGFDALNVTHPCKRLVMEYLDRIDPLAAALGAVNTVLFTDEGMVGYNTDTTGFETAFTTGLPDAPLDDVVLLGAGGAGSAVGDALLRVGVRRLTVVDIDRDRAFQAAVDLEARHDAVIRAATHESLPGLLARADGVVHCTPTGMHDHPGIPFSPALLRADLWVADIVYRPLETELLRAARAIGCRTLDGGQMAVFQAVDAFTLITGIRPDADRMIGTFRQLVADDELVS</sequence>
<dbReference type="Gene3D" id="3.40.50.720">
    <property type="entry name" value="NAD(P)-binding Rossmann-like Domain"/>
    <property type="match status" value="1"/>
</dbReference>
<evidence type="ECO:0000256" key="2">
    <source>
        <dbReference type="ARBA" id="ARBA00023141"/>
    </source>
</evidence>
<dbReference type="CDD" id="cd01065">
    <property type="entry name" value="NAD_bind_Shikimate_DH"/>
    <property type="match status" value="1"/>
</dbReference>
<dbReference type="EMBL" id="CP139368">
    <property type="protein sequence ID" value="WPR88041.1"/>
    <property type="molecule type" value="Genomic_DNA"/>
</dbReference>
<dbReference type="NCBIfam" id="NF009201">
    <property type="entry name" value="PRK12549.1"/>
    <property type="match status" value="1"/>
</dbReference>
<evidence type="ECO:0000256" key="1">
    <source>
        <dbReference type="ARBA" id="ARBA00004871"/>
    </source>
</evidence>
<dbReference type="Pfam" id="PF08501">
    <property type="entry name" value="Shikimate_dh_N"/>
    <property type="match status" value="1"/>
</dbReference>
<dbReference type="SUPFAM" id="SSF51735">
    <property type="entry name" value="NAD(P)-binding Rossmann-fold domains"/>
    <property type="match status" value="1"/>
</dbReference>
<dbReference type="RefSeq" id="WP_320940763.1">
    <property type="nucleotide sequence ID" value="NZ_BAABEU010000010.1"/>
</dbReference>
<dbReference type="SUPFAM" id="SSF53223">
    <property type="entry name" value="Aminoacid dehydrogenase-like, N-terminal domain"/>
    <property type="match status" value="1"/>
</dbReference>
<dbReference type="Proteomes" id="UP001323798">
    <property type="component" value="Chromosome"/>
</dbReference>
<gene>
    <name evidence="4" type="ORF">SM116_09595</name>
</gene>
<evidence type="ECO:0000259" key="3">
    <source>
        <dbReference type="Pfam" id="PF08501"/>
    </source>
</evidence>
<evidence type="ECO:0000313" key="4">
    <source>
        <dbReference type="EMBL" id="WPR88041.1"/>
    </source>
</evidence>
<name>A0ABZ0SIR1_9MICO</name>
<protein>
    <submittedName>
        <fullName evidence="4">Shikimate dehydrogenase</fullName>
    </submittedName>
</protein>